<dbReference type="SUPFAM" id="SSF57586">
    <property type="entry name" value="TNF receptor-like"/>
    <property type="match status" value="1"/>
</dbReference>
<name>A0A3Q3WBI4_MOLML</name>
<dbReference type="AlphaFoldDB" id="A0A3Q3WBI4"/>
<reference evidence="4" key="1">
    <citation type="submission" date="2025-08" db="UniProtKB">
        <authorList>
            <consortium name="Ensembl"/>
        </authorList>
    </citation>
    <scope>IDENTIFICATION</scope>
</reference>
<keyword evidence="2" id="KW-1133">Transmembrane helix</keyword>
<keyword evidence="2" id="KW-0812">Transmembrane</keyword>
<feature type="domain" description="TACI cysteine-rich" evidence="3">
    <location>
        <begin position="42"/>
        <end position="74"/>
    </location>
</feature>
<keyword evidence="5" id="KW-1185">Reference proteome</keyword>
<sequence>MAADCRAGQYWDILIKRCIHCHTECQRPYIIPRCIIYCKSAKCKALPGHYYDGLLRKCVMCAEVCGRHPAECSQCDGYGFMQTGLDPILLLYLLLALSMVLLFTSLSLALVVFLRRARAESSNPGPKEAKHNQECRVQHGQEVGQPGQSFKGKCGMDKSQRPQSNPKTTTSYSKNHNISIRCLYFVSIPTETCICVHCFPDLKALSHGNDRPLRTPFSFYPYPVLHRRYFFFFLVCGKKKKKNKNTIDCKTQHRQDNIRI</sequence>
<organism evidence="4 5">
    <name type="scientific">Mola mola</name>
    <name type="common">Ocean sunfish</name>
    <name type="synonym">Tetraodon mola</name>
    <dbReference type="NCBI Taxonomy" id="94237"/>
    <lineage>
        <taxon>Eukaryota</taxon>
        <taxon>Metazoa</taxon>
        <taxon>Chordata</taxon>
        <taxon>Craniata</taxon>
        <taxon>Vertebrata</taxon>
        <taxon>Euteleostomi</taxon>
        <taxon>Actinopterygii</taxon>
        <taxon>Neopterygii</taxon>
        <taxon>Teleostei</taxon>
        <taxon>Neoteleostei</taxon>
        <taxon>Acanthomorphata</taxon>
        <taxon>Eupercaria</taxon>
        <taxon>Tetraodontiformes</taxon>
        <taxon>Molidae</taxon>
        <taxon>Mola</taxon>
    </lineage>
</organism>
<dbReference type="PANTHER" id="PTHR15511">
    <property type="entry name" value="TUMOR NECROSIS FACTOR RECEPTOR SUPERFAMILY MEMBER 13B"/>
    <property type="match status" value="1"/>
</dbReference>
<dbReference type="Ensembl" id="ENSMMOT00000006179.1">
    <property type="protein sequence ID" value="ENSMMOP00000006069.1"/>
    <property type="gene ID" value="ENSMMOG00000004762.1"/>
</dbReference>
<proteinExistence type="predicted"/>
<evidence type="ECO:0000256" key="1">
    <source>
        <dbReference type="SAM" id="MobiDB-lite"/>
    </source>
</evidence>
<dbReference type="OMA" id="CESMDCN"/>
<dbReference type="Gene3D" id="4.10.1290.10">
    <property type="entry name" value="Tumor necrosis factor receptor superfamily"/>
    <property type="match status" value="2"/>
</dbReference>
<evidence type="ECO:0000313" key="5">
    <source>
        <dbReference type="Proteomes" id="UP000261620"/>
    </source>
</evidence>
<dbReference type="Proteomes" id="UP000261620">
    <property type="component" value="Unplaced"/>
</dbReference>
<dbReference type="Pfam" id="PF09305">
    <property type="entry name" value="TACI-CRD2"/>
    <property type="match status" value="1"/>
</dbReference>
<dbReference type="InterPro" id="IPR015384">
    <property type="entry name" value="TACI_Cys-rich-dom"/>
</dbReference>
<evidence type="ECO:0000313" key="4">
    <source>
        <dbReference type="Ensembl" id="ENSMMOP00000006069.1"/>
    </source>
</evidence>
<accession>A0A3Q3WBI4</accession>
<dbReference type="PANTHER" id="PTHR15511:SF2">
    <property type="entry name" value="TUMOR NECROSIS FACTOR RECEPTOR SUPERFAMILY MEMBER 13B"/>
    <property type="match status" value="1"/>
</dbReference>
<feature type="transmembrane region" description="Helical" evidence="2">
    <location>
        <begin position="89"/>
        <end position="114"/>
    </location>
</feature>
<feature type="compositionally biased region" description="Polar residues" evidence="1">
    <location>
        <begin position="161"/>
        <end position="172"/>
    </location>
</feature>
<dbReference type="GO" id="GO:0005886">
    <property type="term" value="C:plasma membrane"/>
    <property type="evidence" value="ECO:0007669"/>
    <property type="project" value="InterPro"/>
</dbReference>
<reference evidence="4" key="2">
    <citation type="submission" date="2025-09" db="UniProtKB">
        <authorList>
            <consortium name="Ensembl"/>
        </authorList>
    </citation>
    <scope>IDENTIFICATION</scope>
</reference>
<dbReference type="GO" id="GO:0001782">
    <property type="term" value="P:B cell homeostasis"/>
    <property type="evidence" value="ECO:0007669"/>
    <property type="project" value="TreeGrafter"/>
</dbReference>
<dbReference type="GO" id="GO:0002244">
    <property type="term" value="P:hematopoietic progenitor cell differentiation"/>
    <property type="evidence" value="ECO:0007669"/>
    <property type="project" value="TreeGrafter"/>
</dbReference>
<evidence type="ECO:0000259" key="3">
    <source>
        <dbReference type="Pfam" id="PF09305"/>
    </source>
</evidence>
<dbReference type="STRING" id="94237.ENSMMOP00000006069"/>
<dbReference type="InterPro" id="IPR022317">
    <property type="entry name" value="TNFR_13B"/>
</dbReference>
<dbReference type="GO" id="GO:0030889">
    <property type="term" value="P:negative regulation of B cell proliferation"/>
    <property type="evidence" value="ECO:0007669"/>
    <property type="project" value="TreeGrafter"/>
</dbReference>
<feature type="region of interest" description="Disordered" evidence="1">
    <location>
        <begin position="141"/>
        <end position="172"/>
    </location>
</feature>
<evidence type="ECO:0000256" key="2">
    <source>
        <dbReference type="SAM" id="Phobius"/>
    </source>
</evidence>
<keyword evidence="2" id="KW-0472">Membrane</keyword>
<protein>
    <recommendedName>
        <fullName evidence="3">TACI cysteine-rich domain-containing protein</fullName>
    </recommendedName>
</protein>